<dbReference type="KEGG" id="chih:GWR21_01020"/>
<proteinExistence type="predicted"/>
<protein>
    <recommendedName>
        <fullName evidence="1">Polymerase nucleotidyl transferase domain-containing protein</fullName>
    </recommendedName>
</protein>
<dbReference type="Pfam" id="PF01909">
    <property type="entry name" value="NTP_transf_2"/>
    <property type="match status" value="1"/>
</dbReference>
<evidence type="ECO:0000313" key="2">
    <source>
        <dbReference type="EMBL" id="QHS58222.1"/>
    </source>
</evidence>
<name>A0A6B9Z7L0_9BACT</name>
<organism evidence="2 3">
    <name type="scientific">Chitinophaga agri</name>
    <dbReference type="NCBI Taxonomy" id="2703787"/>
    <lineage>
        <taxon>Bacteria</taxon>
        <taxon>Pseudomonadati</taxon>
        <taxon>Bacteroidota</taxon>
        <taxon>Chitinophagia</taxon>
        <taxon>Chitinophagales</taxon>
        <taxon>Chitinophagaceae</taxon>
        <taxon>Chitinophaga</taxon>
    </lineage>
</organism>
<sequence>MATIREQLDSAGIQLPLQKLQLLEAVTGALANIEGVAAIVLGGSYAQRAALANSDMDIGIYYYTNAPFDIERIREVAMLFAAAPPTVTGFYEWGPWVNGGAWIETRAGRVDLLYKNIEQIRQTIEKAKAGQWESNFEQQPPYGFSSVIYLAETQCCVPLWDVSNIIPSLKKEVANYPSALKATVVRQSLWSAEFTIWHASHAAIKGDVYNTIGCLTRAVKDIITALFALNERYPIGDKRAITELTGAAKVPAQLKERVEQILCAEKDTLPKNVMYLKTLHSEVVRLAGTLYQPYFYLP</sequence>
<accession>A0A6B9Z7L0</accession>
<dbReference type="AlphaFoldDB" id="A0A6B9Z7L0"/>
<dbReference type="EMBL" id="CP048113">
    <property type="protein sequence ID" value="QHS58222.1"/>
    <property type="molecule type" value="Genomic_DNA"/>
</dbReference>
<reference evidence="2 3" key="1">
    <citation type="submission" date="2020-01" db="EMBL/GenBank/DDBJ databases">
        <title>Complete genome sequence of Chitinophaga sp. H33E-04 isolated from quinoa roots.</title>
        <authorList>
            <person name="Weon H.-Y."/>
            <person name="Lee S.A."/>
        </authorList>
    </citation>
    <scope>NUCLEOTIDE SEQUENCE [LARGE SCALE GENOMIC DNA]</scope>
    <source>
        <strain evidence="2 3">H33E-04</strain>
    </source>
</reference>
<dbReference type="InterPro" id="IPR043519">
    <property type="entry name" value="NT_sf"/>
</dbReference>
<feature type="domain" description="Polymerase nucleotidyl transferase" evidence="1">
    <location>
        <begin position="30"/>
        <end position="67"/>
    </location>
</feature>
<dbReference type="GO" id="GO:0016779">
    <property type="term" value="F:nucleotidyltransferase activity"/>
    <property type="evidence" value="ECO:0007669"/>
    <property type="project" value="InterPro"/>
</dbReference>
<gene>
    <name evidence="2" type="ORF">GWR21_01020</name>
</gene>
<dbReference type="InterPro" id="IPR002934">
    <property type="entry name" value="Polymerase_NTP_transf_dom"/>
</dbReference>
<keyword evidence="3" id="KW-1185">Reference proteome</keyword>
<evidence type="ECO:0000313" key="3">
    <source>
        <dbReference type="Proteomes" id="UP000476411"/>
    </source>
</evidence>
<evidence type="ECO:0000259" key="1">
    <source>
        <dbReference type="Pfam" id="PF01909"/>
    </source>
</evidence>
<dbReference type="RefSeq" id="WP_162329927.1">
    <property type="nucleotide sequence ID" value="NZ_CP048113.1"/>
</dbReference>
<dbReference type="SUPFAM" id="SSF81301">
    <property type="entry name" value="Nucleotidyltransferase"/>
    <property type="match status" value="1"/>
</dbReference>
<dbReference type="Proteomes" id="UP000476411">
    <property type="component" value="Chromosome"/>
</dbReference>